<dbReference type="Gene3D" id="1.20.1070.10">
    <property type="entry name" value="Rhodopsin 7-helix transmembrane proteins"/>
    <property type="match status" value="1"/>
</dbReference>
<dbReference type="PRINTS" id="PR00237">
    <property type="entry name" value="GPCRRHODOPSN"/>
</dbReference>
<dbReference type="eggNOG" id="KOG3656">
    <property type="taxonomic scope" value="Eukaryota"/>
</dbReference>
<dbReference type="EMBL" id="CAJFCV020000006">
    <property type="protein sequence ID" value="CAG9131869.1"/>
    <property type="molecule type" value="Genomic_DNA"/>
</dbReference>
<keyword evidence="7" id="KW-0807">Transducer</keyword>
<dbReference type="EMBL" id="CAJFDI010000006">
    <property type="protein sequence ID" value="CAD5235455.1"/>
    <property type="molecule type" value="Genomic_DNA"/>
</dbReference>
<sequence length="426" mass="48334">MELHTPDGQIRWSVFLAEWDALNVSLSNGTEVAASSMDIGVLRDYCSQDDVQRFAQLLTEFAHHQPQTEEIPISISNLVIGLLFVTVGLCGLLGNLITALVIYLTPSLHSTTNYLLANLAISDFLLICVGVPYDLYYLMFSSNSVMFEGYCQLTSTTISWFTFSSILTIMAISFERLIGICYPLNVKIYFHPLLTVYLILAVWFVAFLPSIFIGLQFKPVVSDFCGNKMQIDELAGQCDYVGWSWLKTDYIFELMMILTFVLPVLFIFFCYVKILKTLNAVNTMSRDTSIHKSSISSRRESDQNATHSGKLPNHCRASGGFKSQKAQRSVIRMLVTVTALFFVCYLPYHIERLLAHHWRSECTICAFLYPLSGVLQYVSAAVNPLIYNVMSHRFRKAFKEFCVRKFVKTDSYKKASICSMPLNTKL</sequence>
<dbReference type="SUPFAM" id="SSF81321">
    <property type="entry name" value="Family A G protein-coupled receptor-like"/>
    <property type="match status" value="1"/>
</dbReference>
<dbReference type="OrthoDB" id="5962705at2759"/>
<feature type="transmembrane region" description="Helical" evidence="9">
    <location>
        <begin position="330"/>
        <end position="348"/>
    </location>
</feature>
<evidence type="ECO:0000313" key="13">
    <source>
        <dbReference type="Proteomes" id="UP000659654"/>
    </source>
</evidence>
<keyword evidence="13" id="KW-1185">Reference proteome</keyword>
<reference evidence="11" key="2">
    <citation type="submission" date="2020-09" db="EMBL/GenBank/DDBJ databases">
        <authorList>
            <person name="Kikuchi T."/>
        </authorList>
    </citation>
    <scope>NUCLEOTIDE SEQUENCE</scope>
    <source>
        <strain evidence="11">Ka4C1</strain>
    </source>
</reference>
<evidence type="ECO:0000256" key="9">
    <source>
        <dbReference type="SAM" id="Phobius"/>
    </source>
</evidence>
<evidence type="ECO:0000256" key="8">
    <source>
        <dbReference type="SAM" id="MobiDB-lite"/>
    </source>
</evidence>
<feature type="transmembrane region" description="Helical" evidence="9">
    <location>
        <begin position="190"/>
        <end position="213"/>
    </location>
</feature>
<feature type="region of interest" description="Disordered" evidence="8">
    <location>
        <begin position="292"/>
        <end position="320"/>
    </location>
</feature>
<dbReference type="Proteomes" id="UP000659654">
    <property type="component" value="Unassembled WGS sequence"/>
</dbReference>
<gene>
    <name evidence="11" type="ORF">BXYJ_LOCUS15546</name>
</gene>
<keyword evidence="2 9" id="KW-0812">Transmembrane</keyword>
<evidence type="ECO:0000256" key="5">
    <source>
        <dbReference type="ARBA" id="ARBA00023136"/>
    </source>
</evidence>
<keyword evidence="4" id="KW-0297">G-protein coupled receptor</keyword>
<keyword evidence="5 9" id="KW-0472">Membrane</keyword>
<proteinExistence type="predicted"/>
<dbReference type="PROSITE" id="PS50262">
    <property type="entry name" value="G_PROTEIN_RECEP_F1_2"/>
    <property type="match status" value="1"/>
</dbReference>
<keyword evidence="6" id="KW-0675">Receptor</keyword>
<feature type="domain" description="G-protein coupled receptors family 1 profile" evidence="10">
    <location>
        <begin position="94"/>
        <end position="387"/>
    </location>
</feature>
<dbReference type="GO" id="GO:0005886">
    <property type="term" value="C:plasma membrane"/>
    <property type="evidence" value="ECO:0007669"/>
    <property type="project" value="TreeGrafter"/>
</dbReference>
<dbReference type="Proteomes" id="UP000095284">
    <property type="component" value="Unplaced"/>
</dbReference>
<dbReference type="Proteomes" id="UP000582659">
    <property type="component" value="Unassembled WGS sequence"/>
</dbReference>
<protein>
    <submittedName>
        <fullName evidence="11">(pine wood nematode) hypothetical protein</fullName>
    </submittedName>
    <submittedName>
        <fullName evidence="14">G_PROTEIN_RECEP_F1_2 domain-containing protein</fullName>
    </submittedName>
</protein>
<keyword evidence="3 9" id="KW-1133">Transmembrane helix</keyword>
<feature type="transmembrane region" description="Helical" evidence="9">
    <location>
        <begin position="115"/>
        <end position="138"/>
    </location>
</feature>
<evidence type="ECO:0000256" key="4">
    <source>
        <dbReference type="ARBA" id="ARBA00023040"/>
    </source>
</evidence>
<evidence type="ECO:0000256" key="7">
    <source>
        <dbReference type="ARBA" id="ARBA00023224"/>
    </source>
</evidence>
<evidence type="ECO:0000313" key="14">
    <source>
        <dbReference type="WBParaSite" id="BXY_1191300.1"/>
    </source>
</evidence>
<evidence type="ECO:0000256" key="1">
    <source>
        <dbReference type="ARBA" id="ARBA00004141"/>
    </source>
</evidence>
<feature type="transmembrane region" description="Helical" evidence="9">
    <location>
        <begin position="158"/>
        <end position="178"/>
    </location>
</feature>
<name>A0A1I7SFV0_BURXY</name>
<dbReference type="Pfam" id="PF00001">
    <property type="entry name" value="7tm_1"/>
    <property type="match status" value="1"/>
</dbReference>
<feature type="transmembrane region" description="Helical" evidence="9">
    <location>
        <begin position="250"/>
        <end position="272"/>
    </location>
</feature>
<dbReference type="InterPro" id="IPR017452">
    <property type="entry name" value="GPCR_Rhodpsn_7TM"/>
</dbReference>
<dbReference type="PANTHER" id="PTHR24243:SF208">
    <property type="entry name" value="PYROKININ-1 RECEPTOR"/>
    <property type="match status" value="1"/>
</dbReference>
<dbReference type="GO" id="GO:0008188">
    <property type="term" value="F:neuropeptide receptor activity"/>
    <property type="evidence" value="ECO:0007669"/>
    <property type="project" value="TreeGrafter"/>
</dbReference>
<reference evidence="14" key="1">
    <citation type="submission" date="2016-11" db="UniProtKB">
        <authorList>
            <consortium name="WormBaseParasite"/>
        </authorList>
    </citation>
    <scope>IDENTIFICATION</scope>
</reference>
<evidence type="ECO:0000256" key="2">
    <source>
        <dbReference type="ARBA" id="ARBA00022692"/>
    </source>
</evidence>
<evidence type="ECO:0000259" key="10">
    <source>
        <dbReference type="PROSITE" id="PS50262"/>
    </source>
</evidence>
<evidence type="ECO:0000256" key="3">
    <source>
        <dbReference type="ARBA" id="ARBA00022989"/>
    </source>
</evidence>
<dbReference type="InterPro" id="IPR000276">
    <property type="entry name" value="GPCR_Rhodpsn"/>
</dbReference>
<evidence type="ECO:0000313" key="11">
    <source>
        <dbReference type="EMBL" id="CAD5235455.1"/>
    </source>
</evidence>
<accession>A0A1I7SFV0</accession>
<dbReference type="WBParaSite" id="BXY_1191300.1">
    <property type="protein sequence ID" value="BXY_1191300.1"/>
    <property type="gene ID" value="BXY_1191300"/>
</dbReference>
<dbReference type="AlphaFoldDB" id="A0A1I7SFV0"/>
<dbReference type="PANTHER" id="PTHR24243">
    <property type="entry name" value="G-PROTEIN COUPLED RECEPTOR"/>
    <property type="match status" value="1"/>
</dbReference>
<evidence type="ECO:0000313" key="12">
    <source>
        <dbReference type="Proteomes" id="UP000095284"/>
    </source>
</evidence>
<organism evidence="12 14">
    <name type="scientific">Bursaphelenchus xylophilus</name>
    <name type="common">Pinewood nematode worm</name>
    <name type="synonym">Aphelenchoides xylophilus</name>
    <dbReference type="NCBI Taxonomy" id="6326"/>
    <lineage>
        <taxon>Eukaryota</taxon>
        <taxon>Metazoa</taxon>
        <taxon>Ecdysozoa</taxon>
        <taxon>Nematoda</taxon>
        <taxon>Chromadorea</taxon>
        <taxon>Rhabditida</taxon>
        <taxon>Tylenchina</taxon>
        <taxon>Tylenchomorpha</taxon>
        <taxon>Aphelenchoidea</taxon>
        <taxon>Aphelenchoididae</taxon>
        <taxon>Bursaphelenchus</taxon>
    </lineage>
</organism>
<comment type="subcellular location">
    <subcellularLocation>
        <location evidence="1">Membrane</location>
        <topology evidence="1">Multi-pass membrane protein</topology>
    </subcellularLocation>
</comment>
<dbReference type="SMR" id="A0A1I7SFV0"/>
<feature type="transmembrane region" description="Helical" evidence="9">
    <location>
        <begin position="368"/>
        <end position="389"/>
    </location>
</feature>
<evidence type="ECO:0000256" key="6">
    <source>
        <dbReference type="ARBA" id="ARBA00023170"/>
    </source>
</evidence>
<feature type="transmembrane region" description="Helical" evidence="9">
    <location>
        <begin position="78"/>
        <end position="103"/>
    </location>
</feature>